<evidence type="ECO:0008006" key="5">
    <source>
        <dbReference type="Google" id="ProtNLM"/>
    </source>
</evidence>
<keyword evidence="2" id="KW-0732">Signal</keyword>
<feature type="chain" id="PRO_5015428072" description="DUF3300 domain-containing protein" evidence="2">
    <location>
        <begin position="21"/>
        <end position="358"/>
    </location>
</feature>
<sequence>MKKLALAFVALLAITIQASAMSYEQAREQALFLTDKMAYELNLTEDQYEAAYEINLDYLMGIEDYTDLYGAYWTRRNLDLSYILLDWQYRTYVNATYFYRPLYWNAGYWHFGVYARYPHRDYFYFGRPRFYVTYNGYHSWHSNGGRSWYRGRSFGGRYSNGAARVGMRDGFDRGDFGRGTRFSSNGNRSFGNGTRRIDADTRSFGNGNGRFGYSNRSFGNGDRRFDGDTRSFGGGNRRMGSSSRSFGFGRRSDDQRYGSPRSFGHGSFEGSPRSFGHGRQSSTRSTVTRPNSNPSFGREAPQFTAPRRTFTPRNSNGSQSFGNRPSIRQPNAPARSFGGGNGGSSNSQSTGGHFGRGR</sequence>
<evidence type="ECO:0000313" key="4">
    <source>
        <dbReference type="Proteomes" id="UP000245870"/>
    </source>
</evidence>
<comment type="caution">
    <text evidence="3">The sequence shown here is derived from an EMBL/GenBank/DDBJ whole genome shotgun (WGS) entry which is preliminary data.</text>
</comment>
<reference evidence="3 4" key="1">
    <citation type="submission" date="2018-05" db="EMBL/GenBank/DDBJ databases">
        <title>Genomic Encyclopedia of Type Strains, Phase IV (KMG-IV): sequencing the most valuable type-strain genomes for metagenomic binning, comparative biology and taxonomic classification.</title>
        <authorList>
            <person name="Goeker M."/>
        </authorList>
    </citation>
    <scope>NUCLEOTIDE SEQUENCE [LARGE SCALE GENOMIC DNA]</scope>
    <source>
        <strain evidence="3 4">DSM 100333</strain>
    </source>
</reference>
<feature type="region of interest" description="Disordered" evidence="1">
    <location>
        <begin position="182"/>
        <end position="358"/>
    </location>
</feature>
<dbReference type="OrthoDB" id="1068046at2"/>
<feature type="compositionally biased region" description="Polar residues" evidence="1">
    <location>
        <begin position="311"/>
        <end position="329"/>
    </location>
</feature>
<feature type="compositionally biased region" description="Polar residues" evidence="1">
    <location>
        <begin position="183"/>
        <end position="192"/>
    </location>
</feature>
<gene>
    <name evidence="3" type="ORF">C7379_10681</name>
</gene>
<protein>
    <recommendedName>
        <fullName evidence="5">DUF3300 domain-containing protein</fullName>
    </recommendedName>
</protein>
<feature type="compositionally biased region" description="Low complexity" evidence="1">
    <location>
        <begin position="238"/>
        <end position="249"/>
    </location>
</feature>
<evidence type="ECO:0000313" key="3">
    <source>
        <dbReference type="EMBL" id="PVX56509.1"/>
    </source>
</evidence>
<evidence type="ECO:0000256" key="1">
    <source>
        <dbReference type="SAM" id="MobiDB-lite"/>
    </source>
</evidence>
<name>A0A2U0UFW2_9BACT</name>
<keyword evidence="4" id="KW-1185">Reference proteome</keyword>
<feature type="compositionally biased region" description="Polar residues" evidence="1">
    <location>
        <begin position="279"/>
        <end position="295"/>
    </location>
</feature>
<dbReference type="AlphaFoldDB" id="A0A2U0UFW2"/>
<feature type="signal peptide" evidence="2">
    <location>
        <begin position="1"/>
        <end position="20"/>
    </location>
</feature>
<accession>A0A2U0UFW2</accession>
<dbReference type="EMBL" id="QENY01000006">
    <property type="protein sequence ID" value="PVX56509.1"/>
    <property type="molecule type" value="Genomic_DNA"/>
</dbReference>
<organism evidence="3 4">
    <name type="scientific">Hallella colorans</name>
    <dbReference type="NCBI Taxonomy" id="1703337"/>
    <lineage>
        <taxon>Bacteria</taxon>
        <taxon>Pseudomonadati</taxon>
        <taxon>Bacteroidota</taxon>
        <taxon>Bacteroidia</taxon>
        <taxon>Bacteroidales</taxon>
        <taxon>Prevotellaceae</taxon>
        <taxon>Hallella</taxon>
    </lineage>
</organism>
<proteinExistence type="predicted"/>
<evidence type="ECO:0000256" key="2">
    <source>
        <dbReference type="SAM" id="SignalP"/>
    </source>
</evidence>
<dbReference type="Proteomes" id="UP000245870">
    <property type="component" value="Unassembled WGS sequence"/>
</dbReference>
<dbReference type="RefSeq" id="WP_116616188.1">
    <property type="nucleotide sequence ID" value="NZ_QENY01000006.1"/>
</dbReference>